<comment type="similarity">
    <text evidence="3">Belongs to the TBCC family.</text>
</comment>
<dbReference type="Proteomes" id="UP000236161">
    <property type="component" value="Unassembled WGS sequence"/>
</dbReference>
<keyword evidence="9" id="KW-1185">Reference proteome</keyword>
<evidence type="ECO:0000313" key="8">
    <source>
        <dbReference type="EMBL" id="PKA51332.1"/>
    </source>
</evidence>
<evidence type="ECO:0000256" key="1">
    <source>
        <dbReference type="ARBA" id="ARBA00004300"/>
    </source>
</evidence>
<keyword evidence="6" id="KW-0206">Cytoskeleton</keyword>
<keyword evidence="5" id="KW-0963">Cytoplasm</keyword>
<dbReference type="SMART" id="SM00673">
    <property type="entry name" value="CARP"/>
    <property type="match status" value="2"/>
</dbReference>
<dbReference type="EMBL" id="KZ452013">
    <property type="protein sequence ID" value="PKA51332.1"/>
    <property type="molecule type" value="Genomic_DNA"/>
</dbReference>
<dbReference type="AlphaFoldDB" id="A0A2I0A712"/>
<feature type="domain" description="C-CAP/cofactor C-like" evidence="7">
    <location>
        <begin position="288"/>
        <end position="436"/>
    </location>
</feature>
<evidence type="ECO:0000256" key="4">
    <source>
        <dbReference type="ARBA" id="ARBA00017559"/>
    </source>
</evidence>
<dbReference type="Gene3D" id="2.160.20.70">
    <property type="match status" value="1"/>
</dbReference>
<dbReference type="OrthoDB" id="427777at2759"/>
<dbReference type="PROSITE" id="PS51329">
    <property type="entry name" value="C_CAP_COFACTOR_C"/>
    <property type="match status" value="1"/>
</dbReference>
<name>A0A2I0A712_9ASPA</name>
<dbReference type="GO" id="GO:0000922">
    <property type="term" value="C:spindle pole"/>
    <property type="evidence" value="ECO:0007669"/>
    <property type="project" value="UniProtKB-SubCell"/>
</dbReference>
<dbReference type="SUPFAM" id="SSF69340">
    <property type="entry name" value="C-terminal domain of adenylylcyclase associated protein"/>
    <property type="match status" value="1"/>
</dbReference>
<dbReference type="InterPro" id="IPR012945">
    <property type="entry name" value="Tubulin-bd_cofactor_C_dom"/>
</dbReference>
<dbReference type="InterPro" id="IPR016098">
    <property type="entry name" value="CAP/MinC_C"/>
</dbReference>
<evidence type="ECO:0000256" key="3">
    <source>
        <dbReference type="ARBA" id="ARBA00008848"/>
    </source>
</evidence>
<dbReference type="InterPro" id="IPR017901">
    <property type="entry name" value="C-CAP_CF_C-like"/>
</dbReference>
<comment type="subcellular location">
    <subcellularLocation>
        <location evidence="1">Cytoplasm</location>
        <location evidence="1">Cytoskeleton</location>
        <location evidence="1">Microtubule organizing center</location>
        <location evidence="1">Centrosome</location>
    </subcellularLocation>
    <subcellularLocation>
        <location evidence="2">Cytoplasm</location>
        <location evidence="2">Cytoskeleton</location>
        <location evidence="2">Spindle pole</location>
    </subcellularLocation>
</comment>
<evidence type="ECO:0000259" key="7">
    <source>
        <dbReference type="PROSITE" id="PS51329"/>
    </source>
</evidence>
<dbReference type="Pfam" id="PF07986">
    <property type="entry name" value="TBCC"/>
    <property type="match status" value="1"/>
</dbReference>
<dbReference type="InterPro" id="IPR006599">
    <property type="entry name" value="CARP_motif"/>
</dbReference>
<reference evidence="8 9" key="1">
    <citation type="journal article" date="2017" name="Nature">
        <title>The Apostasia genome and the evolution of orchids.</title>
        <authorList>
            <person name="Zhang G.Q."/>
            <person name="Liu K.W."/>
            <person name="Li Z."/>
            <person name="Lohaus R."/>
            <person name="Hsiao Y.Y."/>
            <person name="Niu S.C."/>
            <person name="Wang J.Y."/>
            <person name="Lin Y.C."/>
            <person name="Xu Q."/>
            <person name="Chen L.J."/>
            <person name="Yoshida K."/>
            <person name="Fujiwara S."/>
            <person name="Wang Z.W."/>
            <person name="Zhang Y.Q."/>
            <person name="Mitsuda N."/>
            <person name="Wang M."/>
            <person name="Liu G.H."/>
            <person name="Pecoraro L."/>
            <person name="Huang H.X."/>
            <person name="Xiao X.J."/>
            <person name="Lin M."/>
            <person name="Wu X.Y."/>
            <person name="Wu W.L."/>
            <person name="Chen Y.Y."/>
            <person name="Chang S.B."/>
            <person name="Sakamoto S."/>
            <person name="Ohme-Takagi M."/>
            <person name="Yagi M."/>
            <person name="Zeng S.J."/>
            <person name="Shen C.Y."/>
            <person name="Yeh C.M."/>
            <person name="Luo Y.B."/>
            <person name="Tsai W.C."/>
            <person name="Van de Peer Y."/>
            <person name="Liu Z.J."/>
        </authorList>
    </citation>
    <scope>NUCLEOTIDE SEQUENCE [LARGE SCALE GENOMIC DNA]</scope>
    <source>
        <strain evidence="9">cv. Shenzhen</strain>
        <tissue evidence="8">Stem</tissue>
    </source>
</reference>
<evidence type="ECO:0000256" key="5">
    <source>
        <dbReference type="ARBA" id="ARBA00022490"/>
    </source>
</evidence>
<organism evidence="8 9">
    <name type="scientific">Apostasia shenzhenica</name>
    <dbReference type="NCBI Taxonomy" id="1088818"/>
    <lineage>
        <taxon>Eukaryota</taxon>
        <taxon>Viridiplantae</taxon>
        <taxon>Streptophyta</taxon>
        <taxon>Embryophyta</taxon>
        <taxon>Tracheophyta</taxon>
        <taxon>Spermatophyta</taxon>
        <taxon>Magnoliopsida</taxon>
        <taxon>Liliopsida</taxon>
        <taxon>Asparagales</taxon>
        <taxon>Orchidaceae</taxon>
        <taxon>Apostasioideae</taxon>
        <taxon>Apostasia</taxon>
    </lineage>
</organism>
<evidence type="ECO:0000256" key="6">
    <source>
        <dbReference type="ARBA" id="ARBA00023212"/>
    </source>
</evidence>
<evidence type="ECO:0000256" key="2">
    <source>
        <dbReference type="ARBA" id="ARBA00004647"/>
    </source>
</evidence>
<dbReference type="PANTHER" id="PTHR16052:SF0">
    <property type="entry name" value="TBCC DOMAIN-CONTAINING PROTEIN 1"/>
    <property type="match status" value="1"/>
</dbReference>
<dbReference type="STRING" id="1088818.A0A2I0A712"/>
<evidence type="ECO:0000313" key="9">
    <source>
        <dbReference type="Proteomes" id="UP000236161"/>
    </source>
</evidence>
<dbReference type="InterPro" id="IPR039589">
    <property type="entry name" value="TBCC1"/>
</dbReference>
<protein>
    <recommendedName>
        <fullName evidence="4">TBCC domain-containing protein 1</fullName>
    </recommendedName>
</protein>
<dbReference type="PANTHER" id="PTHR16052">
    <property type="entry name" value="TBCC DOMAIN-CONTAINING PROTEIN 1"/>
    <property type="match status" value="1"/>
</dbReference>
<gene>
    <name evidence="8" type="ORF">AXF42_Ash002695</name>
</gene>
<dbReference type="InterPro" id="IPR036223">
    <property type="entry name" value="CAP_C_sf"/>
</dbReference>
<accession>A0A2I0A712</accession>
<sequence length="566" mass="62302">MNESLDDGGEFSLLVHPRREPFEYGLLSIPKLIFTDGTVTLSLLKEKLLRRPVPAPHRVDAAALADALQISSSNADVALDTLLSVLPCDPQDSAVDVVDLVLFLYIQSYKKLLPKTHKDSPAVADVWPSTSAFDGYLSALTPLQLKRNNSRRYMPSSADEEAHQLSYLYKHMANIVALLADSFEGKGDDSLVLSLDSFQRLGLIIQFTENGREGIPIGQAAPFFVNSDADMPAVHISAGKVLEWLLLTINNTLEYIAAADKSPARESGQGSIYDVEVNMLDASSNSTKLQSNCTLNGSSEISNTINFRSQIIVEGIYKASVVKQASDIIENPVKVLNCHDSVIYILAPACYATVYGCSDATIVVGAVAKAIRVEHCERVQVITAAKRICIANCRECIFYLGVNQKPLILGDNHKLQVAPYNTFYAQLEDHMSKVRLDATINRWNEPRVLGMVDPHDSLSHPAGISDVPSESATCLDPDQFTNFLIPKWIGDESVPGTKSNPFCLPETYMIAQIKTHSVLSEIQEALKKVQLDANKKRDIACALHIHFKDWLYASGNIRQLYCLHGD</sequence>
<proteinExistence type="inferred from homology"/>